<dbReference type="GO" id="GO:0006313">
    <property type="term" value="P:DNA transposition"/>
    <property type="evidence" value="ECO:0007669"/>
    <property type="project" value="InterPro"/>
</dbReference>
<organism evidence="3">
    <name type="scientific">uncultured Rubrobacteraceae bacterium</name>
    <dbReference type="NCBI Taxonomy" id="349277"/>
    <lineage>
        <taxon>Bacteria</taxon>
        <taxon>Bacillati</taxon>
        <taxon>Actinomycetota</taxon>
        <taxon>Rubrobacteria</taxon>
        <taxon>Rubrobacterales</taxon>
        <taxon>Rubrobacteraceae</taxon>
        <taxon>environmental samples</taxon>
    </lineage>
</organism>
<dbReference type="Pfam" id="PF13340">
    <property type="entry name" value="DUF4096"/>
    <property type="match status" value="1"/>
</dbReference>
<proteinExistence type="predicted"/>
<dbReference type="AlphaFoldDB" id="A0A6J4QNX5"/>
<dbReference type="EMBL" id="CADCUW010000495">
    <property type="protein sequence ID" value="CAA9442896.1"/>
    <property type="molecule type" value="Genomic_DNA"/>
</dbReference>
<reference evidence="3" key="1">
    <citation type="submission" date="2020-02" db="EMBL/GenBank/DDBJ databases">
        <authorList>
            <person name="Meier V. D."/>
        </authorList>
    </citation>
    <scope>NUCLEOTIDE SEQUENCE</scope>
    <source>
        <strain evidence="3">AVDCRST_MAG01</strain>
    </source>
</reference>
<dbReference type="NCBIfam" id="NF033580">
    <property type="entry name" value="transpos_IS5_3"/>
    <property type="match status" value="1"/>
</dbReference>
<dbReference type="PANTHER" id="PTHR30007">
    <property type="entry name" value="PHP DOMAIN PROTEIN"/>
    <property type="match status" value="1"/>
</dbReference>
<sequence>MRKAYQSDLSDTEWSCLEPHLPIPKATGRPKLHSTREILNAIFYIVRGGCAWRLLPHDFPPWKTVFHYFRAWRLDGTWEGMHAALRKRVRVRLKRNPQPSAAIVDSQSVKTTGVGGDERGYDGAKKVKGRKRHLLVDTEGLVLEARVHSAQIQDRDGIKLLLNLSARDRLPERLHHLWMDAGYTGQDKGAGWVEKTLGWTAQIVRHPPKPAPEEVMMRWVREFNKEGLAIDPKRFMPQKGPRPFLPKRWVVERTFSWLSQNRRMSKDYERLPESGEAFIYAAMSRLMARRLAHS</sequence>
<protein>
    <submittedName>
        <fullName evidence="3">Transposase</fullName>
    </submittedName>
</protein>
<dbReference type="PANTHER" id="PTHR30007:SF0">
    <property type="entry name" value="TRANSPOSASE"/>
    <property type="match status" value="1"/>
</dbReference>
<evidence type="ECO:0000259" key="1">
    <source>
        <dbReference type="Pfam" id="PF01609"/>
    </source>
</evidence>
<name>A0A6J4QNX5_9ACTN</name>
<feature type="domain" description="Insertion element IS402-like" evidence="2">
    <location>
        <begin position="9"/>
        <end position="82"/>
    </location>
</feature>
<accession>A0A6J4QNX5</accession>
<dbReference type="GO" id="GO:0003677">
    <property type="term" value="F:DNA binding"/>
    <property type="evidence" value="ECO:0007669"/>
    <property type="project" value="InterPro"/>
</dbReference>
<dbReference type="InterPro" id="IPR025161">
    <property type="entry name" value="IS402-like_dom"/>
</dbReference>
<dbReference type="GO" id="GO:0004803">
    <property type="term" value="F:transposase activity"/>
    <property type="evidence" value="ECO:0007669"/>
    <property type="project" value="InterPro"/>
</dbReference>
<dbReference type="InterPro" id="IPR002559">
    <property type="entry name" value="Transposase_11"/>
</dbReference>
<evidence type="ECO:0000313" key="3">
    <source>
        <dbReference type="EMBL" id="CAA9442896.1"/>
    </source>
</evidence>
<gene>
    <name evidence="3" type="ORF">AVDCRST_MAG01-01-3815</name>
</gene>
<feature type="domain" description="Transposase IS4-like" evidence="1">
    <location>
        <begin position="98"/>
        <end position="285"/>
    </location>
</feature>
<dbReference type="Pfam" id="PF01609">
    <property type="entry name" value="DDE_Tnp_1"/>
    <property type="match status" value="1"/>
</dbReference>
<evidence type="ECO:0000259" key="2">
    <source>
        <dbReference type="Pfam" id="PF13340"/>
    </source>
</evidence>